<dbReference type="AlphaFoldDB" id="A0A645GNE2"/>
<dbReference type="EMBL" id="VSSQ01078749">
    <property type="protein sequence ID" value="MPN28451.1"/>
    <property type="molecule type" value="Genomic_DNA"/>
</dbReference>
<gene>
    <name evidence="2" type="ORF">SDC9_175893</name>
</gene>
<sequence length="189" mass="21831">MQQLDVGALDRLDQPGIVVTIMFRRLEQVARHDRRQRQRQHQRNGQRDGDGVGQRREHLAFHALQRHQRQENEDDDADAEDHRRRHLDDGAQDHPHLVLAGLPGTAELGEGVFDDDHRTVHHQADGDGQAAERHQVGRDAQLVHRKESEQGGQHQRGDDDQRRTHVAEEEEEHDNDQGDTFEQHLGHRP</sequence>
<feature type="compositionally biased region" description="Acidic residues" evidence="1">
    <location>
        <begin position="168"/>
        <end position="179"/>
    </location>
</feature>
<evidence type="ECO:0000256" key="1">
    <source>
        <dbReference type="SAM" id="MobiDB-lite"/>
    </source>
</evidence>
<organism evidence="2">
    <name type="scientific">bioreactor metagenome</name>
    <dbReference type="NCBI Taxonomy" id="1076179"/>
    <lineage>
        <taxon>unclassified sequences</taxon>
        <taxon>metagenomes</taxon>
        <taxon>ecological metagenomes</taxon>
    </lineage>
</organism>
<feature type="region of interest" description="Disordered" evidence="1">
    <location>
        <begin position="31"/>
        <end position="189"/>
    </location>
</feature>
<reference evidence="2" key="1">
    <citation type="submission" date="2019-08" db="EMBL/GenBank/DDBJ databases">
        <authorList>
            <person name="Kucharzyk K."/>
            <person name="Murdoch R.W."/>
            <person name="Higgins S."/>
            <person name="Loffler F."/>
        </authorList>
    </citation>
    <scope>NUCLEOTIDE SEQUENCE</scope>
</reference>
<protein>
    <submittedName>
        <fullName evidence="2">Uncharacterized protein</fullName>
    </submittedName>
</protein>
<evidence type="ECO:0000313" key="2">
    <source>
        <dbReference type="EMBL" id="MPN28451.1"/>
    </source>
</evidence>
<feature type="compositionally biased region" description="Basic and acidic residues" evidence="1">
    <location>
        <begin position="45"/>
        <end position="60"/>
    </location>
</feature>
<accession>A0A645GNE2</accession>
<feature type="compositionally biased region" description="Basic and acidic residues" evidence="1">
    <location>
        <begin position="80"/>
        <end position="96"/>
    </location>
</feature>
<feature type="compositionally biased region" description="Basic and acidic residues" evidence="1">
    <location>
        <begin position="114"/>
        <end position="167"/>
    </location>
</feature>
<feature type="compositionally biased region" description="Basic residues" evidence="1">
    <location>
        <begin position="32"/>
        <end position="44"/>
    </location>
</feature>
<dbReference type="AntiFam" id="ANF00143">
    <property type="entry name" value="Shadow ORF (opposite mdtB)"/>
</dbReference>
<comment type="caution">
    <text evidence="2">The sequence shown here is derived from an EMBL/GenBank/DDBJ whole genome shotgun (WGS) entry which is preliminary data.</text>
</comment>
<name>A0A645GNE2_9ZZZZ</name>
<proteinExistence type="predicted"/>